<comment type="caution">
    <text evidence="1">The sequence shown here is derived from an EMBL/GenBank/DDBJ whole genome shotgun (WGS) entry which is preliminary data.</text>
</comment>
<protein>
    <submittedName>
        <fullName evidence="1">Uncharacterized protein</fullName>
    </submittedName>
</protein>
<keyword evidence="2" id="KW-1185">Reference proteome</keyword>
<dbReference type="AlphaFoldDB" id="A0A2W2GWY2"/>
<dbReference type="RefSeq" id="WP_111166264.1">
    <property type="nucleotide sequence ID" value="NZ_POUA01000034.1"/>
</dbReference>
<evidence type="ECO:0000313" key="1">
    <source>
        <dbReference type="EMBL" id="PZG52243.1"/>
    </source>
</evidence>
<dbReference type="Proteomes" id="UP000248544">
    <property type="component" value="Unassembled WGS sequence"/>
</dbReference>
<dbReference type="EMBL" id="POUA01000034">
    <property type="protein sequence ID" value="PZG52243.1"/>
    <property type="molecule type" value="Genomic_DNA"/>
</dbReference>
<evidence type="ECO:0000313" key="2">
    <source>
        <dbReference type="Proteomes" id="UP000248544"/>
    </source>
</evidence>
<gene>
    <name evidence="1" type="ORF">C1I98_07045</name>
</gene>
<name>A0A2W2GWY2_9ACTN</name>
<sequence>MTRALCGRRDLIVRQCRAAGLDVTEGDAMLPEMSALGIVFTALTTGVPQDTAGRVTIVRAGARSG</sequence>
<organism evidence="1 2">
    <name type="scientific">Spongiactinospora gelatinilytica</name>
    <dbReference type="NCBI Taxonomy" id="2666298"/>
    <lineage>
        <taxon>Bacteria</taxon>
        <taxon>Bacillati</taxon>
        <taxon>Actinomycetota</taxon>
        <taxon>Actinomycetes</taxon>
        <taxon>Streptosporangiales</taxon>
        <taxon>Streptosporangiaceae</taxon>
        <taxon>Spongiactinospora</taxon>
    </lineage>
</organism>
<accession>A0A2W2GWY2</accession>
<reference evidence="1 2" key="1">
    <citation type="submission" date="2018-01" db="EMBL/GenBank/DDBJ databases">
        <title>Draft genome sequence of Sphaerisporangium sp. 7K107.</title>
        <authorList>
            <person name="Sahin N."/>
            <person name="Saygin H."/>
            <person name="Ay H."/>
        </authorList>
    </citation>
    <scope>NUCLEOTIDE SEQUENCE [LARGE SCALE GENOMIC DNA]</scope>
    <source>
        <strain evidence="1 2">7K107</strain>
    </source>
</reference>
<proteinExistence type="predicted"/>